<dbReference type="Gene3D" id="1.10.720.30">
    <property type="entry name" value="SAP domain"/>
    <property type="match status" value="1"/>
</dbReference>
<accession>A0A2P6MPX1</accession>
<dbReference type="SUPFAM" id="SSF68906">
    <property type="entry name" value="SAP domain"/>
    <property type="match status" value="1"/>
</dbReference>
<name>A0A2P6MPX1_9EUKA</name>
<dbReference type="SMART" id="SM00513">
    <property type="entry name" value="SAP"/>
    <property type="match status" value="1"/>
</dbReference>
<organism evidence="2 3">
    <name type="scientific">Planoprotostelium fungivorum</name>
    <dbReference type="NCBI Taxonomy" id="1890364"/>
    <lineage>
        <taxon>Eukaryota</taxon>
        <taxon>Amoebozoa</taxon>
        <taxon>Evosea</taxon>
        <taxon>Variosea</taxon>
        <taxon>Cavosteliida</taxon>
        <taxon>Cavosteliaceae</taxon>
        <taxon>Planoprotostelium</taxon>
    </lineage>
</organism>
<sequence>MHTKQHSGLDQRALWLHIQIDTGDHSSGRSETATSKQFLPNFSRQASRQAGVKTTGTHIILPLLSFRLHLIDISISLDSILHRLDTPPFRPIIDIDISMATKTSVTTGAAVAVAAANTLRPTQINEQHMAVDPIPSNQEFLRSDITTDMNDLSIPALKERCRQRGLRIGGSRSALISRLTGIPVAPPAASDPAGGAELTSESIQRIMATMSEGENNTLCRLSQLARMCSIMRNILQNRLTHGVRKWGRLFLGACALDDFRFLMARDGTCIKSWTRKISTPFDGKWISSTRWYFRFEYNEKKPNCGLPKLGSTDEWWYRLAHVFQGQRSVYQHYYTSLVFSICTKSNRIYCKWEQQTEQLIFGSHWMQTR</sequence>
<dbReference type="Pfam" id="PF02037">
    <property type="entry name" value="SAP"/>
    <property type="match status" value="1"/>
</dbReference>
<proteinExistence type="predicted"/>
<reference evidence="2 3" key="1">
    <citation type="journal article" date="2018" name="Genome Biol. Evol.">
        <title>Multiple Roots of Fruiting Body Formation in Amoebozoa.</title>
        <authorList>
            <person name="Hillmann F."/>
            <person name="Forbes G."/>
            <person name="Novohradska S."/>
            <person name="Ferling I."/>
            <person name="Riege K."/>
            <person name="Groth M."/>
            <person name="Westermann M."/>
            <person name="Marz M."/>
            <person name="Spaller T."/>
            <person name="Winckler T."/>
            <person name="Schaap P."/>
            <person name="Glockner G."/>
        </authorList>
    </citation>
    <scope>NUCLEOTIDE SEQUENCE [LARGE SCALE GENOMIC DNA]</scope>
    <source>
        <strain evidence="2 3">Jena</strain>
    </source>
</reference>
<dbReference type="PROSITE" id="PS50800">
    <property type="entry name" value="SAP"/>
    <property type="match status" value="1"/>
</dbReference>
<evidence type="ECO:0000313" key="2">
    <source>
        <dbReference type="EMBL" id="PRP73759.1"/>
    </source>
</evidence>
<dbReference type="InterPro" id="IPR036361">
    <property type="entry name" value="SAP_dom_sf"/>
</dbReference>
<evidence type="ECO:0000313" key="3">
    <source>
        <dbReference type="Proteomes" id="UP000241769"/>
    </source>
</evidence>
<dbReference type="InParanoid" id="A0A2P6MPX1"/>
<dbReference type="AlphaFoldDB" id="A0A2P6MPX1"/>
<comment type="caution">
    <text evidence="2">The sequence shown here is derived from an EMBL/GenBank/DDBJ whole genome shotgun (WGS) entry which is preliminary data.</text>
</comment>
<evidence type="ECO:0000259" key="1">
    <source>
        <dbReference type="PROSITE" id="PS50800"/>
    </source>
</evidence>
<dbReference type="InterPro" id="IPR003034">
    <property type="entry name" value="SAP_dom"/>
</dbReference>
<dbReference type="EMBL" id="MDYQ01000552">
    <property type="protein sequence ID" value="PRP73759.1"/>
    <property type="molecule type" value="Genomic_DNA"/>
</dbReference>
<protein>
    <recommendedName>
        <fullName evidence="1">SAP domain-containing protein</fullName>
    </recommendedName>
</protein>
<feature type="domain" description="SAP" evidence="1">
    <location>
        <begin position="149"/>
        <end position="183"/>
    </location>
</feature>
<keyword evidence="3" id="KW-1185">Reference proteome</keyword>
<dbReference type="Proteomes" id="UP000241769">
    <property type="component" value="Unassembled WGS sequence"/>
</dbReference>
<gene>
    <name evidence="2" type="ORF">PROFUN_16654</name>
</gene>